<keyword evidence="2" id="KW-1185">Reference proteome</keyword>
<protein>
    <submittedName>
        <fullName evidence="1">Uncharacterized protein</fullName>
    </submittedName>
</protein>
<dbReference type="Proteomes" id="UP000822688">
    <property type="component" value="Chromosome 7"/>
</dbReference>
<comment type="caution">
    <text evidence="1">The sequence shown here is derived from an EMBL/GenBank/DDBJ whole genome shotgun (WGS) entry which is preliminary data.</text>
</comment>
<sequence length="116" mass="13567">MGLTKFRFLPRFYGCWSFPEKFLRQTFSVLRIQKLQYLQRLYLGDSMWLYRSGHIHKNEAGYALLSKRCCTKTCFGLGMQIMRFCQPTSFRLALKYASVSSNIASARSDQSLIEVK</sequence>
<accession>A0A8T0H5X5</accession>
<organism evidence="1 2">
    <name type="scientific">Ceratodon purpureus</name>
    <name type="common">Fire moss</name>
    <name type="synonym">Dicranum purpureum</name>
    <dbReference type="NCBI Taxonomy" id="3225"/>
    <lineage>
        <taxon>Eukaryota</taxon>
        <taxon>Viridiplantae</taxon>
        <taxon>Streptophyta</taxon>
        <taxon>Embryophyta</taxon>
        <taxon>Bryophyta</taxon>
        <taxon>Bryophytina</taxon>
        <taxon>Bryopsida</taxon>
        <taxon>Dicranidae</taxon>
        <taxon>Pseudoditrichales</taxon>
        <taxon>Ditrichaceae</taxon>
        <taxon>Ceratodon</taxon>
    </lineage>
</organism>
<dbReference type="AlphaFoldDB" id="A0A8T0H5X5"/>
<dbReference type="EMBL" id="CM026428">
    <property type="protein sequence ID" value="KAG0567326.1"/>
    <property type="molecule type" value="Genomic_DNA"/>
</dbReference>
<evidence type="ECO:0000313" key="1">
    <source>
        <dbReference type="EMBL" id="KAG0567326.1"/>
    </source>
</evidence>
<reference evidence="1" key="1">
    <citation type="submission" date="2020-06" db="EMBL/GenBank/DDBJ databases">
        <title>WGS assembly of Ceratodon purpureus strain R40.</title>
        <authorList>
            <person name="Carey S.B."/>
            <person name="Jenkins J."/>
            <person name="Shu S."/>
            <person name="Lovell J.T."/>
            <person name="Sreedasyam A."/>
            <person name="Maumus F."/>
            <person name="Tiley G.P."/>
            <person name="Fernandez-Pozo N."/>
            <person name="Barry K."/>
            <person name="Chen C."/>
            <person name="Wang M."/>
            <person name="Lipzen A."/>
            <person name="Daum C."/>
            <person name="Saski C.A."/>
            <person name="Payton A.C."/>
            <person name="Mcbreen J.C."/>
            <person name="Conrad R.E."/>
            <person name="Kollar L.M."/>
            <person name="Olsson S."/>
            <person name="Huttunen S."/>
            <person name="Landis J.B."/>
            <person name="Wickett N.J."/>
            <person name="Johnson M.G."/>
            <person name="Rensing S.A."/>
            <person name="Grimwood J."/>
            <person name="Schmutz J."/>
            <person name="Mcdaniel S.F."/>
        </authorList>
    </citation>
    <scope>NUCLEOTIDE SEQUENCE</scope>
    <source>
        <strain evidence="1">R40</strain>
    </source>
</reference>
<proteinExistence type="predicted"/>
<gene>
    <name evidence="1" type="ORF">KC19_7G126500</name>
</gene>
<name>A0A8T0H5X5_CERPU</name>
<evidence type="ECO:0000313" key="2">
    <source>
        <dbReference type="Proteomes" id="UP000822688"/>
    </source>
</evidence>